<dbReference type="AlphaFoldDB" id="A0A397HGM9"/>
<dbReference type="SMART" id="SM00343">
    <property type="entry name" value="ZnF_C2HC"/>
    <property type="match status" value="1"/>
</dbReference>
<dbReference type="GO" id="GO:0003676">
    <property type="term" value="F:nucleic acid binding"/>
    <property type="evidence" value="ECO:0007669"/>
    <property type="project" value="InterPro"/>
</dbReference>
<feature type="region of interest" description="Disordered" evidence="2">
    <location>
        <begin position="433"/>
        <end position="496"/>
    </location>
</feature>
<dbReference type="Pfam" id="PF00098">
    <property type="entry name" value="zf-CCHC"/>
    <property type="match status" value="1"/>
</dbReference>
<feature type="domain" description="CCHC-type" evidence="3">
    <location>
        <begin position="421"/>
        <end position="435"/>
    </location>
</feature>
<organism evidence="4 5">
    <name type="scientific">Diversispora epigaea</name>
    <dbReference type="NCBI Taxonomy" id="1348612"/>
    <lineage>
        <taxon>Eukaryota</taxon>
        <taxon>Fungi</taxon>
        <taxon>Fungi incertae sedis</taxon>
        <taxon>Mucoromycota</taxon>
        <taxon>Glomeromycotina</taxon>
        <taxon>Glomeromycetes</taxon>
        <taxon>Diversisporales</taxon>
        <taxon>Diversisporaceae</taxon>
        <taxon>Diversispora</taxon>
    </lineage>
</organism>
<proteinExistence type="predicted"/>
<feature type="compositionally biased region" description="Basic residues" evidence="2">
    <location>
        <begin position="348"/>
        <end position="359"/>
    </location>
</feature>
<feature type="compositionally biased region" description="Low complexity" evidence="2">
    <location>
        <begin position="110"/>
        <end position="119"/>
    </location>
</feature>
<gene>
    <name evidence="4" type="ORF">Glove_344g65</name>
</gene>
<dbReference type="Pfam" id="PF03732">
    <property type="entry name" value="Retrotrans_gag"/>
    <property type="match status" value="1"/>
</dbReference>
<dbReference type="InterPro" id="IPR001878">
    <property type="entry name" value="Znf_CCHC"/>
</dbReference>
<dbReference type="PANTHER" id="PTHR33223">
    <property type="entry name" value="CCHC-TYPE DOMAIN-CONTAINING PROTEIN"/>
    <property type="match status" value="1"/>
</dbReference>
<sequence>MLSIVIFEKLERKRSRQFYRKQRPRLNLNQALEKINWNIRTKENSLTRSPVSFSVQTSVKTTRENSPEQSNDEELGSELNEKEFEKRVREFERYKTRTIEEARRSRRSGRNSNNNQPLEIVEEENIEEPELVGLREYLQEFEIEQEENNEEPIIENNNVMDILALRLRKFRGNGTQNPVEWLKNYEKTARMNGWTDDQRKKRIYTVLNDAVDEWYNEIYTATYRNQDDNRLPNWTEVKELFIMQFCNRKWMNKWIRELEKLKQQPGESVDQYITRFKKIIRKGAPVMQDENKFYHFKKGLRKGMLPIISMHNPENIATVIELAQYYKEAEDLEEGLEPEESEDEIKPKPKIKRRIKKKKYENESSDEETPVKKEKVKKKEVKVDPIEELIKKMNELTIKLAKTEKPQYNNNIRSRNYDIECYNCGKKGHISKDCKGFNRNNNYRNNYRDQNNSFRNNNYQNNYRNNNNKNNIPERNTSGNNSGNSQRGNENEYKTDEEDREIIALWNEQLDSFENSKETKKRPIEPELIYNYRTDPNNKKKKVQISFSKPKPMEWTPTKNNVRKPIIKTSGKVKNEEYTPKLLQGPELDIVKKLREQKIEYTCRQNY</sequence>
<feature type="region of interest" description="Disordered" evidence="2">
    <location>
        <begin position="333"/>
        <end position="376"/>
    </location>
</feature>
<evidence type="ECO:0000256" key="1">
    <source>
        <dbReference type="PROSITE-ProRule" id="PRU00047"/>
    </source>
</evidence>
<dbReference type="InterPro" id="IPR005162">
    <property type="entry name" value="Retrotrans_gag_dom"/>
</dbReference>
<dbReference type="SUPFAM" id="SSF57756">
    <property type="entry name" value="Retrovirus zinc finger-like domains"/>
    <property type="match status" value="1"/>
</dbReference>
<dbReference type="GO" id="GO:0008270">
    <property type="term" value="F:zinc ion binding"/>
    <property type="evidence" value="ECO:0007669"/>
    <property type="project" value="UniProtKB-KW"/>
</dbReference>
<dbReference type="EMBL" id="PQFF01000314">
    <property type="protein sequence ID" value="RHZ62049.1"/>
    <property type="molecule type" value="Genomic_DNA"/>
</dbReference>
<protein>
    <recommendedName>
        <fullName evidence="3">CCHC-type domain-containing protein</fullName>
    </recommendedName>
</protein>
<evidence type="ECO:0000313" key="4">
    <source>
        <dbReference type="EMBL" id="RHZ62049.1"/>
    </source>
</evidence>
<evidence type="ECO:0000259" key="3">
    <source>
        <dbReference type="PROSITE" id="PS50158"/>
    </source>
</evidence>
<keyword evidence="1" id="KW-0863">Zinc-finger</keyword>
<evidence type="ECO:0000313" key="5">
    <source>
        <dbReference type="Proteomes" id="UP000266861"/>
    </source>
</evidence>
<dbReference type="STRING" id="1348612.A0A397HGM9"/>
<dbReference type="InterPro" id="IPR036875">
    <property type="entry name" value="Znf_CCHC_sf"/>
</dbReference>
<name>A0A397HGM9_9GLOM</name>
<feature type="compositionally biased region" description="Acidic residues" evidence="2">
    <location>
        <begin position="333"/>
        <end position="343"/>
    </location>
</feature>
<dbReference type="PANTHER" id="PTHR33223:SF6">
    <property type="entry name" value="CCHC-TYPE DOMAIN-CONTAINING PROTEIN"/>
    <property type="match status" value="1"/>
</dbReference>
<keyword evidence="5" id="KW-1185">Reference proteome</keyword>
<comment type="caution">
    <text evidence="4">The sequence shown here is derived from an EMBL/GenBank/DDBJ whole genome shotgun (WGS) entry which is preliminary data.</text>
</comment>
<feature type="compositionally biased region" description="Polar residues" evidence="2">
    <location>
        <begin position="48"/>
        <end position="60"/>
    </location>
</feature>
<dbReference type="Gene3D" id="4.10.60.10">
    <property type="entry name" value="Zinc finger, CCHC-type"/>
    <property type="match status" value="1"/>
</dbReference>
<feature type="region of interest" description="Disordered" evidence="2">
    <location>
        <begin position="100"/>
        <end position="124"/>
    </location>
</feature>
<feature type="region of interest" description="Disordered" evidence="2">
    <location>
        <begin position="48"/>
        <end position="79"/>
    </location>
</feature>
<dbReference type="OrthoDB" id="2289685at2759"/>
<accession>A0A397HGM9</accession>
<feature type="compositionally biased region" description="Low complexity" evidence="2">
    <location>
        <begin position="438"/>
        <end position="488"/>
    </location>
</feature>
<evidence type="ECO:0000256" key="2">
    <source>
        <dbReference type="SAM" id="MobiDB-lite"/>
    </source>
</evidence>
<dbReference type="Proteomes" id="UP000266861">
    <property type="component" value="Unassembled WGS sequence"/>
</dbReference>
<reference evidence="4 5" key="1">
    <citation type="submission" date="2018-08" db="EMBL/GenBank/DDBJ databases">
        <title>Genome and evolution of the arbuscular mycorrhizal fungus Diversispora epigaea (formerly Glomus versiforme) and its bacterial endosymbionts.</title>
        <authorList>
            <person name="Sun X."/>
            <person name="Fei Z."/>
            <person name="Harrison M."/>
        </authorList>
    </citation>
    <scope>NUCLEOTIDE SEQUENCE [LARGE SCALE GENOMIC DNA]</scope>
    <source>
        <strain evidence="4 5">IT104</strain>
    </source>
</reference>
<keyword evidence="1" id="KW-0479">Metal-binding</keyword>
<dbReference type="PROSITE" id="PS50158">
    <property type="entry name" value="ZF_CCHC"/>
    <property type="match status" value="1"/>
</dbReference>
<keyword evidence="1" id="KW-0862">Zinc</keyword>